<keyword evidence="1" id="KW-0378">Hydrolase</keyword>
<evidence type="ECO:0000259" key="2">
    <source>
        <dbReference type="Pfam" id="PF07819"/>
    </source>
</evidence>
<keyword evidence="1" id="KW-0653">Protein transport</keyword>
<feature type="domain" description="GPI inositol-deacylase PGAP1-like alpha/beta" evidence="2">
    <location>
        <begin position="370"/>
        <end position="456"/>
    </location>
</feature>
<keyword evidence="1" id="KW-0256">Endoplasmic reticulum</keyword>
<evidence type="ECO:0000313" key="3">
    <source>
        <dbReference type="EMBL" id="CAK9027125.1"/>
    </source>
</evidence>
<evidence type="ECO:0000256" key="1">
    <source>
        <dbReference type="RuleBase" id="RU365011"/>
    </source>
</evidence>
<reference evidence="3 4" key="1">
    <citation type="submission" date="2024-02" db="EMBL/GenBank/DDBJ databases">
        <authorList>
            <person name="Chen Y."/>
            <person name="Shah S."/>
            <person name="Dougan E. K."/>
            <person name="Thang M."/>
            <person name="Chan C."/>
        </authorList>
    </citation>
    <scope>NUCLEOTIDE SEQUENCE [LARGE SCALE GENOMIC DNA]</scope>
</reference>
<protein>
    <recommendedName>
        <fullName evidence="1">GPI inositol-deacylase</fullName>
        <ecNumber evidence="1">3.1.-.-</ecNumber>
    </recommendedName>
</protein>
<keyword evidence="1" id="KW-0813">Transport</keyword>
<comment type="function">
    <text evidence="1">Involved in inositol deacylation of GPI-anchored proteins which plays important roles in the quality control and ER-associated degradation of GPI-anchored proteins.</text>
</comment>
<dbReference type="InterPro" id="IPR012908">
    <property type="entry name" value="PGAP1-ab_dom-like"/>
</dbReference>
<accession>A0ABP0KLG7</accession>
<comment type="similarity">
    <text evidence="1">Belongs to the GPI inositol-deacylase family.</text>
</comment>
<sequence>MKGGRCLAKGCSVKERGRRPRSIWRPSLVGWRPSLVAWRPSLVGSGAIASRLEAMATKLEAITSRLVWLPMPQHSGGQPVTGSAGSIDTCRTGGIGGCKSQGCSVAYKSVLRNWLHAQRNIYWVMSVGDQLTDSAGSQSGVRVKVPNFWFDSSVVPNPQANGGKIHLQADRSFSANAEKECRLKCVIGPDNECINAGMDDDAINKYSELEYCLAQDAQKAPDQVRGCTINLLTLENTNILFAKVRMLHAGDWERARWEALMRKSRSLDAWRGLVRCNLERALPRRGRAPRHAAQDLVLRKLTPVVLCPAQFGTREDYEELKVNLEERGFALYAAPLSRLDWLRIVPSTFTKEFFTAELRPRKTLGFFYEALDQAMREVEQDYGPEEPVAFLGHSIGGWVARSYIGEVLGDQAMRRVRSLVTLGTPHQPPPAESVVAALDQTRGLLTYINEKFPSGSPLNTSLVTCVAGSGTKTPASMEVMMEGVGEKLWNQTQNRSTFLEEVVALASYLPLSGSTFDVEGDGLIPVETALMEGRGKRLSWMIATMPTSCPCPGRACGCPRLGETYDLSSGA</sequence>
<evidence type="ECO:0000313" key="4">
    <source>
        <dbReference type="Proteomes" id="UP001642484"/>
    </source>
</evidence>
<gene>
    <name evidence="3" type="ORF">CCMP2556_LOCUS16645</name>
</gene>
<keyword evidence="4" id="KW-1185">Reference proteome</keyword>
<dbReference type="Gene3D" id="3.40.50.1820">
    <property type="entry name" value="alpha/beta hydrolase"/>
    <property type="match status" value="1"/>
</dbReference>
<dbReference type="PANTHER" id="PTHR47909:SF2">
    <property type="entry name" value="GPI INOSITOL-DEACYLASE"/>
    <property type="match status" value="1"/>
</dbReference>
<dbReference type="EMBL" id="CAXAMN010008892">
    <property type="protein sequence ID" value="CAK9027125.1"/>
    <property type="molecule type" value="Genomic_DNA"/>
</dbReference>
<comment type="caution">
    <text evidence="3">The sequence shown here is derived from an EMBL/GenBank/DDBJ whole genome shotgun (WGS) entry which is preliminary data.</text>
</comment>
<comment type="subcellular location">
    <subcellularLocation>
        <location evidence="1">Endoplasmic reticulum membrane</location>
    </subcellularLocation>
</comment>
<dbReference type="EC" id="3.1.-.-" evidence="1"/>
<name>A0ABP0KLG7_9DINO</name>
<dbReference type="Pfam" id="PF07819">
    <property type="entry name" value="PGAP1"/>
    <property type="match status" value="1"/>
</dbReference>
<keyword evidence="1" id="KW-0472">Membrane</keyword>
<organism evidence="3 4">
    <name type="scientific">Durusdinium trenchii</name>
    <dbReference type="NCBI Taxonomy" id="1381693"/>
    <lineage>
        <taxon>Eukaryota</taxon>
        <taxon>Sar</taxon>
        <taxon>Alveolata</taxon>
        <taxon>Dinophyceae</taxon>
        <taxon>Suessiales</taxon>
        <taxon>Symbiodiniaceae</taxon>
        <taxon>Durusdinium</taxon>
    </lineage>
</organism>
<dbReference type="Proteomes" id="UP001642484">
    <property type="component" value="Unassembled WGS sequence"/>
</dbReference>
<dbReference type="InterPro" id="IPR029058">
    <property type="entry name" value="AB_hydrolase_fold"/>
</dbReference>
<proteinExistence type="inferred from homology"/>
<dbReference type="SUPFAM" id="SSF53474">
    <property type="entry name" value="alpha/beta-Hydrolases"/>
    <property type="match status" value="1"/>
</dbReference>
<dbReference type="PANTHER" id="PTHR47909">
    <property type="entry name" value="ALPHA/BETA-HYDROLASES SUPERFAMILY PROTEIN"/>
    <property type="match status" value="1"/>
</dbReference>